<evidence type="ECO:0000256" key="1">
    <source>
        <dbReference type="ARBA" id="ARBA00003926"/>
    </source>
</evidence>
<dbReference type="GO" id="GO:0005886">
    <property type="term" value="C:plasma membrane"/>
    <property type="evidence" value="ECO:0007669"/>
    <property type="project" value="UniProtKB-SubCell"/>
</dbReference>
<dbReference type="InterPro" id="IPR003373">
    <property type="entry name" value="Fe2_transport_prot-B"/>
</dbReference>
<dbReference type="Pfam" id="PF07664">
    <property type="entry name" value="FeoB_C"/>
    <property type="match status" value="1"/>
</dbReference>
<dbReference type="FunFam" id="3.40.50.300:FF:000426">
    <property type="entry name" value="Ferrous iron transport protein B"/>
    <property type="match status" value="1"/>
</dbReference>
<dbReference type="InterPro" id="IPR041069">
    <property type="entry name" value="FeoB_Cyto"/>
</dbReference>
<keyword evidence="12 15" id="KW-0342">GTP-binding</keyword>
<evidence type="ECO:0000256" key="16">
    <source>
        <dbReference type="PIRSR" id="PIRSR603373-2"/>
    </source>
</evidence>
<feature type="binding site" evidence="16">
    <location>
        <position position="23"/>
    </location>
    <ligand>
        <name>Mg(2+)</name>
        <dbReference type="ChEBI" id="CHEBI:18420"/>
        <label>2</label>
    </ligand>
</feature>
<feature type="domain" description="FeoB-type G" evidence="18">
    <location>
        <begin position="2"/>
        <end position="163"/>
    </location>
</feature>
<evidence type="ECO:0000256" key="9">
    <source>
        <dbReference type="ARBA" id="ARBA00022989"/>
    </source>
</evidence>
<dbReference type="RefSeq" id="WP_017895283.1">
    <property type="nucleotide sequence ID" value="NZ_CBXI010000007.1"/>
</dbReference>
<evidence type="ECO:0000256" key="17">
    <source>
        <dbReference type="RuleBase" id="RU362098"/>
    </source>
</evidence>
<dbReference type="Pfam" id="PF17910">
    <property type="entry name" value="FeoB_Cyto"/>
    <property type="match status" value="1"/>
</dbReference>
<proteinExistence type="inferred from homology"/>
<evidence type="ECO:0000256" key="4">
    <source>
        <dbReference type="ARBA" id="ARBA00022475"/>
    </source>
</evidence>
<evidence type="ECO:0000256" key="10">
    <source>
        <dbReference type="ARBA" id="ARBA00023004"/>
    </source>
</evidence>
<evidence type="ECO:0000256" key="7">
    <source>
        <dbReference type="ARBA" id="ARBA00022692"/>
    </source>
</evidence>
<dbReference type="InterPro" id="IPR050860">
    <property type="entry name" value="FeoB_GTPase"/>
</dbReference>
<dbReference type="InterPro" id="IPR011642">
    <property type="entry name" value="Gate_dom"/>
</dbReference>
<dbReference type="EMBL" id="CBXI010000007">
    <property type="protein sequence ID" value="CDL90419.1"/>
    <property type="molecule type" value="Genomic_DNA"/>
</dbReference>
<protein>
    <recommendedName>
        <fullName evidence="14 17">Ferrous iron transport protein B</fullName>
    </recommendedName>
</protein>
<keyword evidence="16" id="KW-0479">Metal-binding</keyword>
<feature type="transmembrane region" description="Helical" evidence="17">
    <location>
        <begin position="345"/>
        <end position="369"/>
    </location>
</feature>
<keyword evidence="3 17" id="KW-0813">Transport</keyword>
<feature type="binding site" evidence="15">
    <location>
        <begin position="9"/>
        <end position="16"/>
    </location>
    <ligand>
        <name>GTP</name>
        <dbReference type="ChEBI" id="CHEBI:37565"/>
        <label>1</label>
    </ligand>
</feature>
<keyword evidence="16" id="KW-0460">Magnesium</keyword>
<keyword evidence="13 17" id="KW-0472">Membrane</keyword>
<dbReference type="Gene3D" id="1.10.287.1770">
    <property type="match status" value="1"/>
</dbReference>
<keyword evidence="8 15" id="KW-0547">Nucleotide-binding</keyword>
<dbReference type="NCBIfam" id="TIGR00231">
    <property type="entry name" value="small_GTP"/>
    <property type="match status" value="1"/>
</dbReference>
<keyword evidence="11" id="KW-0406">Ion transport</keyword>
<keyword evidence="10 17" id="KW-0408">Iron</keyword>
<dbReference type="Gene3D" id="3.40.50.300">
    <property type="entry name" value="P-loop containing nucleotide triphosphate hydrolases"/>
    <property type="match status" value="1"/>
</dbReference>
<keyword evidence="6" id="KW-0997">Cell inner membrane</keyword>
<reference evidence="19 20" key="1">
    <citation type="journal article" date="2015" name="Genome Announc.">
        <title>Draft Genome Sequence of Clostridium tyrobutyricum Strain DIVETGP, Isolated from Cow's Milk for Grana Padano Production.</title>
        <authorList>
            <person name="Soggiu A."/>
            <person name="Piras C."/>
            <person name="Gaiarsa S."/>
            <person name="Sassera D."/>
            <person name="Roncada P."/>
            <person name="Bendixen E."/>
            <person name="Brasca M."/>
            <person name="Bonizzi L."/>
        </authorList>
    </citation>
    <scope>NUCLEOTIDE SEQUENCE [LARGE SCALE GENOMIC DNA]</scope>
    <source>
        <strain evidence="19 20">DIVETGP</strain>
    </source>
</reference>
<dbReference type="OrthoDB" id="9809127at2"/>
<keyword evidence="9 17" id="KW-1133">Transmembrane helix</keyword>
<feature type="binding site" evidence="15">
    <location>
        <begin position="54"/>
        <end position="57"/>
    </location>
    <ligand>
        <name>GTP</name>
        <dbReference type="ChEBI" id="CHEBI:37565"/>
        <label>1</label>
    </ligand>
</feature>
<evidence type="ECO:0000256" key="5">
    <source>
        <dbReference type="ARBA" id="ARBA00022496"/>
    </source>
</evidence>
<gene>
    <name evidence="19" type="ORF">CTDIVETGP_0489</name>
</gene>
<dbReference type="InterPro" id="IPR030389">
    <property type="entry name" value="G_FEOB_dom"/>
</dbReference>
<dbReference type="AlphaFoldDB" id="W6N5B8"/>
<dbReference type="GeneID" id="29419369"/>
<feature type="transmembrane region" description="Helical" evidence="17">
    <location>
        <begin position="282"/>
        <end position="300"/>
    </location>
</feature>
<dbReference type="CDD" id="cd01879">
    <property type="entry name" value="FeoB"/>
    <property type="match status" value="1"/>
</dbReference>
<comment type="caution">
    <text evidence="19">The sequence shown here is derived from an EMBL/GenBank/DDBJ whole genome shotgun (WGS) entry which is preliminary data.</text>
</comment>
<dbReference type="Pfam" id="PF02421">
    <property type="entry name" value="FeoB_N"/>
    <property type="match status" value="1"/>
</dbReference>
<dbReference type="PROSITE" id="PS51711">
    <property type="entry name" value="G_FEOB"/>
    <property type="match status" value="1"/>
</dbReference>
<evidence type="ECO:0000313" key="20">
    <source>
        <dbReference type="Proteomes" id="UP000019482"/>
    </source>
</evidence>
<evidence type="ECO:0000313" key="19">
    <source>
        <dbReference type="EMBL" id="CDL90419.1"/>
    </source>
</evidence>
<comment type="function">
    <text evidence="1 17">Probable transporter of a GTP-driven Fe(2+) uptake system.</text>
</comment>
<feature type="binding site" evidence="15">
    <location>
        <begin position="34"/>
        <end position="38"/>
    </location>
    <ligand>
        <name>GTP</name>
        <dbReference type="ChEBI" id="CHEBI:37565"/>
        <label>1</label>
    </ligand>
</feature>
<dbReference type="SUPFAM" id="SSF52540">
    <property type="entry name" value="P-loop containing nucleoside triphosphate hydrolases"/>
    <property type="match status" value="1"/>
</dbReference>
<feature type="binding site" evidence="15">
    <location>
        <begin position="114"/>
        <end position="117"/>
    </location>
    <ligand>
        <name>GTP</name>
        <dbReference type="ChEBI" id="CHEBI:37565"/>
        <label>1</label>
    </ligand>
</feature>
<dbReference type="InterPro" id="IPR011640">
    <property type="entry name" value="Fe2_transport_prot_B_C"/>
</dbReference>
<feature type="transmembrane region" description="Helical" evidence="17">
    <location>
        <begin position="676"/>
        <end position="695"/>
    </location>
</feature>
<feature type="transmembrane region" description="Helical" evidence="17">
    <location>
        <begin position="424"/>
        <end position="448"/>
    </location>
</feature>
<feature type="binding site" evidence="16">
    <location>
        <position position="24"/>
    </location>
    <ligand>
        <name>Mg(2+)</name>
        <dbReference type="ChEBI" id="CHEBI:18420"/>
        <label>2</label>
    </ligand>
</feature>
<evidence type="ECO:0000256" key="6">
    <source>
        <dbReference type="ARBA" id="ARBA00022519"/>
    </source>
</evidence>
<evidence type="ECO:0000256" key="2">
    <source>
        <dbReference type="ARBA" id="ARBA00004429"/>
    </source>
</evidence>
<accession>W6N5B8</accession>
<keyword evidence="7 17" id="KW-0812">Transmembrane</keyword>
<dbReference type="GO" id="GO:0005525">
    <property type="term" value="F:GTP binding"/>
    <property type="evidence" value="ECO:0007669"/>
    <property type="project" value="UniProtKB-KW"/>
</dbReference>
<feature type="transmembrane region" description="Helical" evidence="17">
    <location>
        <begin position="454"/>
        <end position="474"/>
    </location>
</feature>
<dbReference type="PANTHER" id="PTHR43185:SF1">
    <property type="entry name" value="FE(2+) TRANSPORTER FEOB"/>
    <property type="match status" value="1"/>
</dbReference>
<evidence type="ECO:0000256" key="3">
    <source>
        <dbReference type="ARBA" id="ARBA00022448"/>
    </source>
</evidence>
<dbReference type="InterPro" id="IPR027417">
    <property type="entry name" value="P-loop_NTPase"/>
</dbReference>
<dbReference type="Proteomes" id="UP000019482">
    <property type="component" value="Unassembled WGS sequence"/>
</dbReference>
<keyword evidence="5 17" id="KW-0410">Iron transport</keyword>
<keyword evidence="20" id="KW-1185">Reference proteome</keyword>
<comment type="subcellular location">
    <subcellularLocation>
        <location evidence="2">Cell inner membrane</location>
        <topology evidence="2">Multi-pass membrane protein</topology>
    </subcellularLocation>
    <subcellularLocation>
        <location evidence="17">Cell membrane</location>
        <topology evidence="17">Multi-pass membrane protein</topology>
    </subcellularLocation>
</comment>
<comment type="similarity">
    <text evidence="17">Belongs to the TRAFAC class TrmE-Era-EngA-EngB-Septin-like GTPase superfamily. FeoB GTPase (TC 9.A.8) family.</text>
</comment>
<feature type="binding site" evidence="16">
    <location>
        <position position="20"/>
    </location>
    <ligand>
        <name>Mg(2+)</name>
        <dbReference type="ChEBI" id="CHEBI:18420"/>
        <label>2</label>
    </ligand>
</feature>
<dbReference type="GO" id="GO:0046872">
    <property type="term" value="F:metal ion binding"/>
    <property type="evidence" value="ECO:0007669"/>
    <property type="project" value="UniProtKB-KW"/>
</dbReference>
<organism evidence="19 20">
    <name type="scientific">Clostridium tyrobutyricum DIVETGP</name>
    <dbReference type="NCBI Taxonomy" id="1408889"/>
    <lineage>
        <taxon>Bacteria</taxon>
        <taxon>Bacillati</taxon>
        <taxon>Bacillota</taxon>
        <taxon>Clostridia</taxon>
        <taxon>Eubacteriales</taxon>
        <taxon>Clostridiaceae</taxon>
        <taxon>Clostridium</taxon>
    </lineage>
</organism>
<feature type="transmembrane region" description="Helical" evidence="17">
    <location>
        <begin position="645"/>
        <end position="664"/>
    </location>
</feature>
<evidence type="ECO:0000256" key="12">
    <source>
        <dbReference type="ARBA" id="ARBA00023134"/>
    </source>
</evidence>
<dbReference type="Pfam" id="PF07670">
    <property type="entry name" value="Gate"/>
    <property type="match status" value="2"/>
</dbReference>
<evidence type="ECO:0000256" key="11">
    <source>
        <dbReference type="ARBA" id="ARBA00023065"/>
    </source>
</evidence>
<evidence type="ECO:0000256" key="15">
    <source>
        <dbReference type="PIRSR" id="PIRSR603373-1"/>
    </source>
</evidence>
<dbReference type="NCBIfam" id="TIGR00437">
    <property type="entry name" value="feoB"/>
    <property type="match status" value="1"/>
</dbReference>
<evidence type="ECO:0000256" key="14">
    <source>
        <dbReference type="NCBIfam" id="TIGR00437"/>
    </source>
</evidence>
<sequence>MSIKIALAGNPNCGKTTMFNDLTGSSQYVGNWPGVTVEKKEGKLKGNKNVIIQDLPGIYSLSPYTLEEVVSRNYLINEKPDSIINIVDGSNIERNLYLTTQLAEIGVPVVMALNMIDIVRKNGDTIDTKKLGEMLGCEVVETSALKGIGSKDVAQKAIELAQSKANKISNNIFSDSVEKAISKIENIIKESSNDLNLRWFAIKLFERDEKINEQISLDGNMKSEIEEIISDCESKFDDDGESIITNERYEYISKVIKQTVHTSNKVKVSVSDKVDRIVTNRILALPIFVGIMFLVYYFSISTVGGWMTDWVNDNFFGDFVPNNVQWILNSIGTADWLNSLILDGIVAGVGAVLGFVPQMAMLFLCLAILEDCGYMARIAFIMDRLFRRFGLSGKSFIPILIGTGCGVPGIMATRTIENERDRRMTVIVTTFIPCGAKLPIIALIAGALFKGAAWVAPSAYFIGIAAIIISGIILKKTKLFVGKPAPFVMELPPYHVPGVKGVLIHMWERSKAFMRKAGTVILLATVVIWFLSSFSWRMQMVDIEQSMLASIGRFIAPIFTPLGWDNWRASVASITGLVAKESVVGTFGVLYGFSSVADNGAEVWGRLQSSFTMLSAYSFLIFNLLCAPCFAAIGAVRTEMNSGKWTLFSVGYQTGFAYIIALIVYEIGSLFTGKTFGVGSAVAIAFILLLLYMIFRKPSKVDVEVTDPDMRRKEVV</sequence>
<dbReference type="InterPro" id="IPR005225">
    <property type="entry name" value="Small_GTP-bd"/>
</dbReference>
<dbReference type="GO" id="GO:0015093">
    <property type="term" value="F:ferrous iron transmembrane transporter activity"/>
    <property type="evidence" value="ECO:0007669"/>
    <property type="project" value="UniProtKB-UniRule"/>
</dbReference>
<dbReference type="PANTHER" id="PTHR43185">
    <property type="entry name" value="FERROUS IRON TRANSPORT PROTEIN B"/>
    <property type="match status" value="1"/>
</dbReference>
<evidence type="ECO:0000256" key="13">
    <source>
        <dbReference type="ARBA" id="ARBA00023136"/>
    </source>
</evidence>
<feature type="transmembrane region" description="Helical" evidence="17">
    <location>
        <begin position="614"/>
        <end position="633"/>
    </location>
</feature>
<feature type="transmembrane region" description="Helical" evidence="17">
    <location>
        <begin position="517"/>
        <end position="536"/>
    </location>
</feature>
<keyword evidence="4" id="KW-1003">Cell membrane</keyword>
<name>W6N5B8_CLOTY</name>
<evidence type="ECO:0000256" key="8">
    <source>
        <dbReference type="ARBA" id="ARBA00022741"/>
    </source>
</evidence>
<evidence type="ECO:0000259" key="18">
    <source>
        <dbReference type="PROSITE" id="PS51711"/>
    </source>
</evidence>